<protein>
    <submittedName>
        <fullName evidence="1">Zinc finger protein 268</fullName>
    </submittedName>
</protein>
<dbReference type="Ensembl" id="ENSNVIT00000003037.1">
    <property type="protein sequence ID" value="ENSNVIP00000002610.1"/>
    <property type="gene ID" value="ENSNVIG00000002089.1"/>
</dbReference>
<sequence>MATRVRTAAVWVPPLQEQESSCLRAGELQGQEAVLGQGTPDHRPLPGGPWQRHKNHRTEQVLEWLFISQEQPKPTQSQKKSRKLIVWNGIRRIKASWKVRQKATNVRHLGNCTFLVQIMFLQDKTFINTSHVEVL</sequence>
<dbReference type="GeneTree" id="ENSGT00940000163459"/>
<keyword evidence="2" id="KW-1185">Reference proteome</keyword>
<gene>
    <name evidence="1" type="primary">ZNF268</name>
</gene>
<proteinExistence type="predicted"/>
<dbReference type="Proteomes" id="UP000694425">
    <property type="component" value="Unplaced"/>
</dbReference>
<reference evidence="1" key="2">
    <citation type="submission" date="2025-09" db="UniProtKB">
        <authorList>
            <consortium name="Ensembl"/>
        </authorList>
    </citation>
    <scope>IDENTIFICATION</scope>
</reference>
<name>A0A8C7AAU0_NEOVI</name>
<reference evidence="1" key="1">
    <citation type="submission" date="2025-08" db="UniProtKB">
        <authorList>
            <consortium name="Ensembl"/>
        </authorList>
    </citation>
    <scope>IDENTIFICATION</scope>
</reference>
<dbReference type="AlphaFoldDB" id="A0A8C7AAU0"/>
<accession>A0A8C7AAU0</accession>
<organism evidence="1 2">
    <name type="scientific">Neovison vison</name>
    <name type="common">American mink</name>
    <name type="synonym">Mustela vison</name>
    <dbReference type="NCBI Taxonomy" id="452646"/>
    <lineage>
        <taxon>Eukaryota</taxon>
        <taxon>Metazoa</taxon>
        <taxon>Chordata</taxon>
        <taxon>Craniata</taxon>
        <taxon>Vertebrata</taxon>
        <taxon>Euteleostomi</taxon>
        <taxon>Mammalia</taxon>
        <taxon>Eutheria</taxon>
        <taxon>Laurasiatheria</taxon>
        <taxon>Carnivora</taxon>
        <taxon>Caniformia</taxon>
        <taxon>Musteloidea</taxon>
        <taxon>Mustelidae</taxon>
        <taxon>Mustelinae</taxon>
        <taxon>Neogale</taxon>
    </lineage>
</organism>
<evidence type="ECO:0000313" key="2">
    <source>
        <dbReference type="Proteomes" id="UP000694425"/>
    </source>
</evidence>
<evidence type="ECO:0000313" key="1">
    <source>
        <dbReference type="Ensembl" id="ENSNVIP00000002610.1"/>
    </source>
</evidence>